<gene>
    <name evidence="1" type="ORF">CQA01_30960</name>
</gene>
<evidence type="ECO:0000313" key="2">
    <source>
        <dbReference type="Proteomes" id="UP000321301"/>
    </source>
</evidence>
<dbReference type="AlphaFoldDB" id="A0A512CEB6"/>
<dbReference type="Pfam" id="PF13972">
    <property type="entry name" value="TetR"/>
    <property type="match status" value="1"/>
</dbReference>
<organism evidence="1 2">
    <name type="scientific">Cyclobacterium qasimii</name>
    <dbReference type="NCBI Taxonomy" id="1350429"/>
    <lineage>
        <taxon>Bacteria</taxon>
        <taxon>Pseudomonadati</taxon>
        <taxon>Bacteroidota</taxon>
        <taxon>Cytophagia</taxon>
        <taxon>Cytophagales</taxon>
        <taxon>Cyclobacteriaceae</taxon>
        <taxon>Cyclobacterium</taxon>
    </lineage>
</organism>
<protein>
    <recommendedName>
        <fullName evidence="3">Tetracyclin repressor-like C-terminal domain-containing protein</fullName>
    </recommendedName>
</protein>
<dbReference type="EMBL" id="BJYV01000016">
    <property type="protein sequence ID" value="GEO22562.1"/>
    <property type="molecule type" value="Genomic_DNA"/>
</dbReference>
<dbReference type="RefSeq" id="WP_146948120.1">
    <property type="nucleotide sequence ID" value="NZ_BJYV01000016.1"/>
</dbReference>
<keyword evidence="2" id="KW-1185">Reference proteome</keyword>
<reference evidence="1 2" key="1">
    <citation type="submission" date="2019-07" db="EMBL/GenBank/DDBJ databases">
        <title>Whole genome shotgun sequence of Cyclobacterium qasimii NBRC 106168.</title>
        <authorList>
            <person name="Hosoyama A."/>
            <person name="Uohara A."/>
            <person name="Ohji S."/>
            <person name="Ichikawa N."/>
        </authorList>
    </citation>
    <scope>NUCLEOTIDE SEQUENCE [LARGE SCALE GENOMIC DNA]</scope>
    <source>
        <strain evidence="1 2">NBRC 106168</strain>
    </source>
</reference>
<evidence type="ECO:0000313" key="1">
    <source>
        <dbReference type="EMBL" id="GEO22562.1"/>
    </source>
</evidence>
<sequence>MKPNLIIDKILPALKEKDYPLFDLDSILNISEVSQEDFFSVYTDLDDFIIKAFYQLCAEADGLFEKMGKPSASLHSLFRNMDELLKLHLKYRFFLLNLLDLIKNQELIRDRYLDMIAVRKSQLIHLFTQMATEGLFVKERFPGNFENLSTQIFMLADYWLSHNQSVFGPEDVRLPFYSKLISSMIVPYLTEKGMADYKNTLSSERELKLV</sequence>
<dbReference type="InterPro" id="IPR025722">
    <property type="entry name" value="TetR"/>
</dbReference>
<dbReference type="Gene3D" id="1.10.357.10">
    <property type="entry name" value="Tetracycline Repressor, domain 2"/>
    <property type="match status" value="1"/>
</dbReference>
<comment type="caution">
    <text evidence="1">The sequence shown here is derived from an EMBL/GenBank/DDBJ whole genome shotgun (WGS) entry which is preliminary data.</text>
</comment>
<name>A0A512CEB6_9BACT</name>
<evidence type="ECO:0008006" key="3">
    <source>
        <dbReference type="Google" id="ProtNLM"/>
    </source>
</evidence>
<dbReference type="Proteomes" id="UP000321301">
    <property type="component" value="Unassembled WGS sequence"/>
</dbReference>
<accession>A0A512CEB6</accession>
<proteinExistence type="predicted"/>